<proteinExistence type="predicted"/>
<gene>
    <name evidence="1" type="ORF">KSW80_02580</name>
</gene>
<sequence>MAEAWDDKINKEIAKKNLQKPTPEQVKLFEEKTGLKVIDVEKTILQTDDGIMWRPFKNQAEFLCACWDGVEILNVGKCPFVPNFWKP</sequence>
<evidence type="ECO:0000313" key="1">
    <source>
        <dbReference type="EMBL" id="MBV3407303.1"/>
    </source>
</evidence>
<comment type="caution">
    <text evidence="1">The sequence shown here is derived from an EMBL/GenBank/DDBJ whole genome shotgun (WGS) entry which is preliminary data.</text>
</comment>
<dbReference type="AlphaFoldDB" id="A0AAW4N9D8"/>
<dbReference type="Proteomes" id="UP001196316">
    <property type="component" value="Unassembled WGS sequence"/>
</dbReference>
<reference evidence="1" key="1">
    <citation type="submission" date="2021-06" db="EMBL/GenBank/DDBJ databases">
        <title>Collection of gut derived symbiotic bacterial strains cultured from healthy donors.</title>
        <authorList>
            <person name="Lin H."/>
            <person name="Littmann E."/>
            <person name="Pamer E.G."/>
        </authorList>
    </citation>
    <scope>NUCLEOTIDE SEQUENCE</scope>
    <source>
        <strain evidence="1">MSK.21.60</strain>
    </source>
</reference>
<dbReference type="EMBL" id="JAHOEP010000005">
    <property type="protein sequence ID" value="MBV3407303.1"/>
    <property type="molecule type" value="Genomic_DNA"/>
</dbReference>
<dbReference type="RefSeq" id="WP_217326120.1">
    <property type="nucleotide sequence ID" value="NZ_JAHOEK010000005.1"/>
</dbReference>
<accession>A0AAW4N9D8</accession>
<name>A0AAW4N9D8_9BACT</name>
<protein>
    <submittedName>
        <fullName evidence="1">Uncharacterized protein</fullName>
    </submittedName>
</protein>
<organism evidence="1 2">
    <name type="scientific">Segatella copri</name>
    <dbReference type="NCBI Taxonomy" id="165179"/>
    <lineage>
        <taxon>Bacteria</taxon>
        <taxon>Pseudomonadati</taxon>
        <taxon>Bacteroidota</taxon>
        <taxon>Bacteroidia</taxon>
        <taxon>Bacteroidales</taxon>
        <taxon>Prevotellaceae</taxon>
        <taxon>Segatella</taxon>
    </lineage>
</organism>
<evidence type="ECO:0000313" key="2">
    <source>
        <dbReference type="Proteomes" id="UP001196316"/>
    </source>
</evidence>